<dbReference type="InterPro" id="IPR052183">
    <property type="entry name" value="IS_Transposase"/>
</dbReference>
<organism evidence="6 7">
    <name type="scientific">Sphingopyxis flava</name>
    <dbReference type="NCBI Taxonomy" id="1507287"/>
    <lineage>
        <taxon>Bacteria</taxon>
        <taxon>Pseudomonadati</taxon>
        <taxon>Pseudomonadota</taxon>
        <taxon>Alphaproteobacteria</taxon>
        <taxon>Sphingomonadales</taxon>
        <taxon>Sphingomonadaceae</taxon>
        <taxon>Sphingopyxis</taxon>
    </lineage>
</organism>
<protein>
    <submittedName>
        <fullName evidence="6">Putative transposase</fullName>
    </submittedName>
</protein>
<comment type="function">
    <text evidence="1">Involved in the transposition of the insertion sequence.</text>
</comment>
<keyword evidence="4" id="KW-0233">DNA recombination</keyword>
<dbReference type="EMBL" id="FUYP01000092">
    <property type="protein sequence ID" value="SKC10268.1"/>
    <property type="molecule type" value="Genomic_DNA"/>
</dbReference>
<feature type="domain" description="DDE" evidence="5">
    <location>
        <begin position="53"/>
        <end position="182"/>
    </location>
</feature>
<evidence type="ECO:0000259" key="5">
    <source>
        <dbReference type="Pfam" id="PF13610"/>
    </source>
</evidence>
<dbReference type="InterPro" id="IPR032874">
    <property type="entry name" value="DDE_dom"/>
</dbReference>
<dbReference type="NCBIfam" id="NF033587">
    <property type="entry name" value="transpos_IS6"/>
    <property type="match status" value="1"/>
</dbReference>
<evidence type="ECO:0000313" key="6">
    <source>
        <dbReference type="EMBL" id="SKC10268.1"/>
    </source>
</evidence>
<dbReference type="SUPFAM" id="SSF53098">
    <property type="entry name" value="Ribonuclease H-like"/>
    <property type="match status" value="1"/>
</dbReference>
<dbReference type="Pfam" id="PF13610">
    <property type="entry name" value="DDE_Tnp_IS240"/>
    <property type="match status" value="1"/>
</dbReference>
<evidence type="ECO:0000256" key="1">
    <source>
        <dbReference type="ARBA" id="ARBA00002286"/>
    </source>
</evidence>
<evidence type="ECO:0000256" key="3">
    <source>
        <dbReference type="ARBA" id="ARBA00023125"/>
    </source>
</evidence>
<evidence type="ECO:0000313" key="7">
    <source>
        <dbReference type="Proteomes" id="UP000190044"/>
    </source>
</evidence>
<dbReference type="PANTHER" id="PTHR35528:SF3">
    <property type="entry name" value="BLL1675 PROTEIN"/>
    <property type="match status" value="1"/>
</dbReference>
<dbReference type="InterPro" id="IPR047930">
    <property type="entry name" value="Transpos_IS6"/>
</dbReference>
<keyword evidence="7" id="KW-1185">Reference proteome</keyword>
<dbReference type="Gene3D" id="3.30.420.10">
    <property type="entry name" value="Ribonuclease H-like superfamily/Ribonuclease H"/>
    <property type="match status" value="1"/>
</dbReference>
<sequence length="208" mass="24811">MPQLLIQFVALQFERGIDLCHETVRFWWNRFGPLFAADIRRQRVSRMKGFRHWQWHLDEMYVKVNGEMVYLWRAVDHEGEILESYVTKTRDKPAALAFMRKTLKRHGTAEKFVTDGLRSYKAAMTDLGCAHKQETGRWANNRAENSHLPFRRRERAMLRFRQIKSLQKFASVHASVHNHFNQERHLVSREVYKQRRSAALAEWQMIAA</sequence>
<dbReference type="AlphaFoldDB" id="A0A1T5GPK5"/>
<dbReference type="Proteomes" id="UP000190044">
    <property type="component" value="Unassembled WGS sequence"/>
</dbReference>
<dbReference type="GO" id="GO:0006310">
    <property type="term" value="P:DNA recombination"/>
    <property type="evidence" value="ECO:0007669"/>
    <property type="project" value="UniProtKB-KW"/>
</dbReference>
<name>A0A1T5GPK5_9SPHN</name>
<dbReference type="InterPro" id="IPR012337">
    <property type="entry name" value="RNaseH-like_sf"/>
</dbReference>
<proteinExistence type="predicted"/>
<dbReference type="InterPro" id="IPR036397">
    <property type="entry name" value="RNaseH_sf"/>
</dbReference>
<dbReference type="GO" id="GO:0003677">
    <property type="term" value="F:DNA binding"/>
    <property type="evidence" value="ECO:0007669"/>
    <property type="project" value="UniProtKB-KW"/>
</dbReference>
<evidence type="ECO:0000256" key="4">
    <source>
        <dbReference type="ARBA" id="ARBA00023172"/>
    </source>
</evidence>
<gene>
    <name evidence="6" type="ORF">SAMN06295937_10923</name>
</gene>
<keyword evidence="2" id="KW-0815">Transposition</keyword>
<evidence type="ECO:0000256" key="2">
    <source>
        <dbReference type="ARBA" id="ARBA00022578"/>
    </source>
</evidence>
<reference evidence="7" key="1">
    <citation type="submission" date="2017-02" db="EMBL/GenBank/DDBJ databases">
        <authorList>
            <person name="Varghese N."/>
            <person name="Submissions S."/>
        </authorList>
    </citation>
    <scope>NUCLEOTIDE SEQUENCE [LARGE SCALE GENOMIC DNA]</scope>
    <source>
        <strain evidence="7">R11H</strain>
    </source>
</reference>
<accession>A0A1T5GPK5</accession>
<keyword evidence="3" id="KW-0238">DNA-binding</keyword>
<dbReference type="GO" id="GO:0032196">
    <property type="term" value="P:transposition"/>
    <property type="evidence" value="ECO:0007669"/>
    <property type="project" value="UniProtKB-KW"/>
</dbReference>
<dbReference type="PANTHER" id="PTHR35528">
    <property type="entry name" value="BLL1675 PROTEIN"/>
    <property type="match status" value="1"/>
</dbReference>